<sequence>MKAILLAAGLGTRLRPITNTIPKCLVPIDGKPLLEIWLEKLVALGIEEILVNTHYFSEKVDEFIAHSPYKRLVTLVYEEKLLGTAGTLVRNNTFWKGHTTLVIHADNYCQSSLAGFINSHKKISDDLDASLLLFKSETPKSCGIVQLDENDKVIEFHEKVPNPPGNLASGALFIFTPKVYGKYFIHLEQNRHYELSIDIIPSMVGKMKGWLVDGLYVDVGTPENYNKVKAIQL</sequence>
<evidence type="ECO:0000313" key="4">
    <source>
        <dbReference type="Proteomes" id="UP000305730"/>
    </source>
</evidence>
<gene>
    <name evidence="3" type="ORF">CWB96_01865</name>
    <name evidence="2" type="ORF">CWB97_09655</name>
</gene>
<reference evidence="3" key="3">
    <citation type="submission" date="2019-09" db="EMBL/GenBank/DDBJ databases">
        <title>Co-occurence of chitin degradation, pigmentation and bioactivity in marine Pseudoalteromonas.</title>
        <authorList>
            <person name="Sonnenschein E.C."/>
            <person name="Bech P.K."/>
        </authorList>
    </citation>
    <scope>NUCLEOTIDE SEQUENCE</scope>
    <source>
        <strain evidence="3">S2231</strain>
        <strain evidence="2">S2233</strain>
    </source>
</reference>
<evidence type="ECO:0000313" key="2">
    <source>
        <dbReference type="EMBL" id="TMP43499.1"/>
    </source>
</evidence>
<dbReference type="SUPFAM" id="SSF53448">
    <property type="entry name" value="Nucleotide-diphospho-sugar transferases"/>
    <property type="match status" value="1"/>
</dbReference>
<dbReference type="EMBL" id="PNCL01000010">
    <property type="protein sequence ID" value="TMP62102.1"/>
    <property type="molecule type" value="Genomic_DNA"/>
</dbReference>
<dbReference type="PANTHER" id="PTHR22572">
    <property type="entry name" value="SUGAR-1-PHOSPHATE GUANYL TRANSFERASE"/>
    <property type="match status" value="1"/>
</dbReference>
<dbReference type="RefSeq" id="WP_138596797.1">
    <property type="nucleotide sequence ID" value="NZ_PNCK01000030.1"/>
</dbReference>
<keyword evidence="3" id="KW-0808">Transferase</keyword>
<reference evidence="4 5" key="2">
    <citation type="submission" date="2019-06" db="EMBL/GenBank/DDBJ databases">
        <title>Co-occurence of chitin degradation, pigmentation and bioactivity in marine Pseudoalteromonas.</title>
        <authorList>
            <person name="Sonnenschein E.C."/>
            <person name="Bech P.K."/>
        </authorList>
    </citation>
    <scope>NUCLEOTIDE SEQUENCE [LARGE SCALE GENOMIC DNA]</scope>
    <source>
        <strain evidence="5">S2231</strain>
        <strain evidence="4">S2233</strain>
    </source>
</reference>
<keyword evidence="4" id="KW-1185">Reference proteome</keyword>
<reference evidence="3 5" key="1">
    <citation type="submission" date="2017-12" db="EMBL/GenBank/DDBJ databases">
        <authorList>
            <person name="Paulsen S."/>
            <person name="Gram L.K."/>
        </authorList>
    </citation>
    <scope>NUCLEOTIDE SEQUENCE [LARGE SCALE GENOMIC DNA]</scope>
    <source>
        <strain evidence="3 5">S2231</strain>
        <strain evidence="2">S2233</strain>
    </source>
</reference>
<dbReference type="GO" id="GO:0016779">
    <property type="term" value="F:nucleotidyltransferase activity"/>
    <property type="evidence" value="ECO:0007669"/>
    <property type="project" value="UniProtKB-KW"/>
</dbReference>
<organism evidence="3 5">
    <name type="scientific">Pseudoalteromonas citrea</name>
    <dbReference type="NCBI Taxonomy" id="43655"/>
    <lineage>
        <taxon>Bacteria</taxon>
        <taxon>Pseudomonadati</taxon>
        <taxon>Pseudomonadota</taxon>
        <taxon>Gammaproteobacteria</taxon>
        <taxon>Alteromonadales</taxon>
        <taxon>Pseudoalteromonadaceae</taxon>
        <taxon>Pseudoalteromonas</taxon>
    </lineage>
</organism>
<accession>A0A5S3XTT5</accession>
<feature type="domain" description="Nucleotidyl transferase" evidence="1">
    <location>
        <begin position="2"/>
        <end position="229"/>
    </location>
</feature>
<dbReference type="InterPro" id="IPR005835">
    <property type="entry name" value="NTP_transferase_dom"/>
</dbReference>
<dbReference type="AlphaFoldDB" id="A0A5S3XTT5"/>
<dbReference type="InterPro" id="IPR050486">
    <property type="entry name" value="Mannose-1P_guanyltransferase"/>
</dbReference>
<evidence type="ECO:0000259" key="1">
    <source>
        <dbReference type="Pfam" id="PF00483"/>
    </source>
</evidence>
<name>A0A5S3XTT5_9GAMM</name>
<comment type="caution">
    <text evidence="3">The sequence shown here is derived from an EMBL/GenBank/DDBJ whole genome shotgun (WGS) entry which is preliminary data.</text>
</comment>
<dbReference type="Pfam" id="PF00483">
    <property type="entry name" value="NTP_transferase"/>
    <property type="match status" value="1"/>
</dbReference>
<proteinExistence type="predicted"/>
<dbReference type="Proteomes" id="UP000307706">
    <property type="component" value="Unassembled WGS sequence"/>
</dbReference>
<dbReference type="InterPro" id="IPR029044">
    <property type="entry name" value="Nucleotide-diphossugar_trans"/>
</dbReference>
<dbReference type="CDD" id="cd04181">
    <property type="entry name" value="NTP_transferase"/>
    <property type="match status" value="1"/>
</dbReference>
<dbReference type="Proteomes" id="UP000305730">
    <property type="component" value="Unassembled WGS sequence"/>
</dbReference>
<dbReference type="EMBL" id="PNCK01000030">
    <property type="protein sequence ID" value="TMP43499.1"/>
    <property type="molecule type" value="Genomic_DNA"/>
</dbReference>
<protein>
    <submittedName>
        <fullName evidence="3">Mannose-1-phosphate guanylyltransferase</fullName>
    </submittedName>
</protein>
<keyword evidence="3" id="KW-0548">Nucleotidyltransferase</keyword>
<dbReference type="Gene3D" id="3.90.550.10">
    <property type="entry name" value="Spore Coat Polysaccharide Biosynthesis Protein SpsA, Chain A"/>
    <property type="match status" value="1"/>
</dbReference>
<evidence type="ECO:0000313" key="5">
    <source>
        <dbReference type="Proteomes" id="UP000307706"/>
    </source>
</evidence>
<evidence type="ECO:0000313" key="3">
    <source>
        <dbReference type="EMBL" id="TMP62102.1"/>
    </source>
</evidence>
<dbReference type="OrthoDB" id="9788272at2"/>